<dbReference type="OrthoDB" id="26399at2759"/>
<evidence type="ECO:0000256" key="4">
    <source>
        <dbReference type="ARBA" id="ARBA00022555"/>
    </source>
</evidence>
<dbReference type="InterPro" id="IPR013598">
    <property type="entry name" value="Exportin-1/Importin-b-like"/>
</dbReference>
<protein>
    <recommendedName>
        <fullName evidence="2 9">Exportin-T</fullName>
    </recommendedName>
    <alternativeName>
        <fullName evidence="7 9">Exportin(tRNA)</fullName>
    </alternativeName>
    <alternativeName>
        <fullName evidence="8 9">tRNA exportin</fullName>
    </alternativeName>
</protein>
<dbReference type="Pfam" id="PF08389">
    <property type="entry name" value="Xpo1"/>
    <property type="match status" value="1"/>
</dbReference>
<keyword evidence="4 9" id="KW-0820">tRNA-binding</keyword>
<dbReference type="GO" id="GO:0005737">
    <property type="term" value="C:cytoplasm"/>
    <property type="evidence" value="ECO:0007669"/>
    <property type="project" value="UniProtKB-SubCell"/>
</dbReference>
<accession>X6ME15</accession>
<keyword evidence="12" id="KW-1185">Reference proteome</keyword>
<name>X6ME15_RETFI</name>
<dbReference type="AlphaFoldDB" id="X6ME15"/>
<dbReference type="PANTHER" id="PTHR15952">
    <property type="entry name" value="EXPORTIN-T/LOS1"/>
    <property type="match status" value="1"/>
</dbReference>
<reference evidence="11 12" key="1">
    <citation type="journal article" date="2013" name="Curr. Biol.">
        <title>The Genome of the Foraminiferan Reticulomyxa filosa.</title>
        <authorList>
            <person name="Glockner G."/>
            <person name="Hulsmann N."/>
            <person name="Schleicher M."/>
            <person name="Noegel A.A."/>
            <person name="Eichinger L."/>
            <person name="Gallinger C."/>
            <person name="Pawlowski J."/>
            <person name="Sierra R."/>
            <person name="Euteneuer U."/>
            <person name="Pillet L."/>
            <person name="Moustafa A."/>
            <person name="Platzer M."/>
            <person name="Groth M."/>
            <person name="Szafranski K."/>
            <person name="Schliwa M."/>
        </authorList>
    </citation>
    <scope>NUCLEOTIDE SEQUENCE [LARGE SCALE GENOMIC DNA]</scope>
</reference>
<dbReference type="InterPro" id="IPR016024">
    <property type="entry name" value="ARM-type_fold"/>
</dbReference>
<comment type="similarity">
    <text evidence="9">Belongs to the exportin family.</text>
</comment>
<keyword evidence="3 9" id="KW-0963">Cytoplasm</keyword>
<comment type="function">
    <text evidence="9">tRNA nucleus export receptor which facilitates tRNA translocation across the nuclear pore complex.</text>
</comment>
<keyword evidence="5 9" id="KW-0694">RNA-binding</keyword>
<evidence type="ECO:0000256" key="9">
    <source>
        <dbReference type="RuleBase" id="RU366037"/>
    </source>
</evidence>
<dbReference type="PANTHER" id="PTHR15952:SF11">
    <property type="entry name" value="EXPORTIN-T"/>
    <property type="match status" value="1"/>
</dbReference>
<dbReference type="GO" id="GO:0031267">
    <property type="term" value="F:small GTPase binding"/>
    <property type="evidence" value="ECO:0007669"/>
    <property type="project" value="InterPro"/>
</dbReference>
<dbReference type="InterPro" id="IPR040017">
    <property type="entry name" value="XPOT"/>
</dbReference>
<feature type="domain" description="Exportin-1/Importin-beta-like" evidence="10">
    <location>
        <begin position="12"/>
        <end position="153"/>
    </location>
</feature>
<gene>
    <name evidence="11" type="ORF">RFI_25234</name>
</gene>
<dbReference type="GO" id="GO:0000049">
    <property type="term" value="F:tRNA binding"/>
    <property type="evidence" value="ECO:0007669"/>
    <property type="project" value="UniProtKB-UniRule"/>
</dbReference>
<comment type="caution">
    <text evidence="11">The sequence shown here is derived from an EMBL/GenBank/DDBJ whole genome shotgun (WGS) entry which is preliminary data.</text>
</comment>
<dbReference type="GO" id="GO:0005643">
    <property type="term" value="C:nuclear pore"/>
    <property type="evidence" value="ECO:0007669"/>
    <property type="project" value="TreeGrafter"/>
</dbReference>
<evidence type="ECO:0000259" key="10">
    <source>
        <dbReference type="Pfam" id="PF08389"/>
    </source>
</evidence>
<evidence type="ECO:0000256" key="6">
    <source>
        <dbReference type="ARBA" id="ARBA00023242"/>
    </source>
</evidence>
<keyword evidence="9" id="KW-0813">Transport</keyword>
<evidence type="ECO:0000256" key="8">
    <source>
        <dbReference type="ARBA" id="ARBA00032199"/>
    </source>
</evidence>
<sequence>MSCEMCTGGVDIKKKVAQVLVDIAKKQYPEQWPSFFVDMIKILQDKQTPHTAQMFFGILKELNWSIVENHNQETKEEMARNVIIKDAMREKDLERIITVWHTFLSLHKKTPVLTKICLETMDGYISWIGIELIANETFLSLLYQFLKDDKLQCPVYFLLYFTFFFFFGKTNAADCLYEIISKRMDFDKKYEMLKGIDILRVVVQTEAYNKTDAFNMTLVCYEASLRYFAHPDYKVSAEVVDFFIDFWNMINHRHEMNHKEKLQNEESQQVD</sequence>
<evidence type="ECO:0000313" key="12">
    <source>
        <dbReference type="Proteomes" id="UP000023152"/>
    </source>
</evidence>
<dbReference type="GO" id="GO:0016363">
    <property type="term" value="C:nuclear matrix"/>
    <property type="evidence" value="ECO:0007669"/>
    <property type="project" value="TreeGrafter"/>
</dbReference>
<organism evidence="11 12">
    <name type="scientific">Reticulomyxa filosa</name>
    <dbReference type="NCBI Taxonomy" id="46433"/>
    <lineage>
        <taxon>Eukaryota</taxon>
        <taxon>Sar</taxon>
        <taxon>Rhizaria</taxon>
        <taxon>Retaria</taxon>
        <taxon>Foraminifera</taxon>
        <taxon>Monothalamids</taxon>
        <taxon>Reticulomyxidae</taxon>
        <taxon>Reticulomyxa</taxon>
    </lineage>
</organism>
<evidence type="ECO:0000256" key="3">
    <source>
        <dbReference type="ARBA" id="ARBA00022490"/>
    </source>
</evidence>
<evidence type="ECO:0000256" key="7">
    <source>
        <dbReference type="ARBA" id="ARBA00029784"/>
    </source>
</evidence>
<dbReference type="InterPro" id="IPR011989">
    <property type="entry name" value="ARM-like"/>
</dbReference>
<dbReference type="Proteomes" id="UP000023152">
    <property type="component" value="Unassembled WGS sequence"/>
</dbReference>
<proteinExistence type="inferred from homology"/>
<dbReference type="SUPFAM" id="SSF48371">
    <property type="entry name" value="ARM repeat"/>
    <property type="match status" value="1"/>
</dbReference>
<evidence type="ECO:0000256" key="2">
    <source>
        <dbReference type="ARBA" id="ARBA00018928"/>
    </source>
</evidence>
<evidence type="ECO:0000313" key="11">
    <source>
        <dbReference type="EMBL" id="ETO12144.1"/>
    </source>
</evidence>
<dbReference type="Gene3D" id="1.25.10.10">
    <property type="entry name" value="Leucine-rich Repeat Variant"/>
    <property type="match status" value="1"/>
</dbReference>
<evidence type="ECO:0000256" key="1">
    <source>
        <dbReference type="ARBA" id="ARBA00004496"/>
    </source>
</evidence>
<keyword evidence="6 9" id="KW-0539">Nucleus</keyword>
<comment type="subcellular location">
    <subcellularLocation>
        <location evidence="1 9">Cytoplasm</location>
    </subcellularLocation>
    <subcellularLocation>
        <location evidence="9">Nucleus</location>
    </subcellularLocation>
    <text evidence="9">Shuttles between the nucleus and the cytoplasm.</text>
</comment>
<dbReference type="EMBL" id="ASPP01021678">
    <property type="protein sequence ID" value="ETO12144.1"/>
    <property type="molecule type" value="Genomic_DNA"/>
</dbReference>
<evidence type="ECO:0000256" key="5">
    <source>
        <dbReference type="ARBA" id="ARBA00022884"/>
    </source>
</evidence>
<dbReference type="GO" id="GO:0071528">
    <property type="term" value="P:tRNA re-export from nucleus"/>
    <property type="evidence" value="ECO:0007669"/>
    <property type="project" value="UniProtKB-UniRule"/>
</dbReference>